<protein>
    <submittedName>
        <fullName evidence="3">Unannotated protein</fullName>
    </submittedName>
</protein>
<keyword evidence="1" id="KW-0175">Coiled coil</keyword>
<feature type="transmembrane region" description="Helical" evidence="2">
    <location>
        <begin position="265"/>
        <end position="286"/>
    </location>
</feature>
<feature type="transmembrane region" description="Helical" evidence="2">
    <location>
        <begin position="87"/>
        <end position="107"/>
    </location>
</feature>
<feature type="transmembrane region" description="Helical" evidence="2">
    <location>
        <begin position="53"/>
        <end position="75"/>
    </location>
</feature>
<sequence length="467" mass="51455">MTQLTATPASPKKRRLIQNIAGPETFNLAALSLSSLVFSLGKLTVYAADQSQLIVYSLGALAISQCLVVALLAIVGKLLPRASLGNFFPALVVVVVLLVNILGTFLFEVILRTWNLEPITQSLLQRTISLMFTTFIYLGFGWVSAALDSNFRQVNIGKELLTTLSKQQLELSLTIKEARTFAIREVSLEIQSTRGTLENFAATSSRDQDIDIEINQLNETLDEVENRIGKISNRFPDLVRIPRISSRSNSTLSSVINASTKKNDVLPGLISIFAFFGFSSWLSYFLTDAYAFFWGSVLSISSFVIFWAYENYVVTKVTSLPVLIRVLIYEAIVVAYLFFWLLILGYFAGDNSGSYSAALAYAAIPFIFFNGGAVIGGIVTLSQEHRENLTAKAATLRKDMADLEQIRSDEDKVWKSLFVGDIALSPTTASVILRDATLTKDQERVAAAIPNVHALWKSVLDTLPTLA</sequence>
<keyword evidence="2" id="KW-0472">Membrane</keyword>
<evidence type="ECO:0000256" key="2">
    <source>
        <dbReference type="SAM" id="Phobius"/>
    </source>
</evidence>
<keyword evidence="2" id="KW-1133">Transmembrane helix</keyword>
<organism evidence="3">
    <name type="scientific">freshwater metagenome</name>
    <dbReference type="NCBI Taxonomy" id="449393"/>
    <lineage>
        <taxon>unclassified sequences</taxon>
        <taxon>metagenomes</taxon>
        <taxon>ecological metagenomes</taxon>
    </lineage>
</organism>
<feature type="transmembrane region" description="Helical" evidence="2">
    <location>
        <begin position="127"/>
        <end position="147"/>
    </location>
</feature>
<name>A0A6J6K881_9ZZZZ</name>
<dbReference type="EMBL" id="CAEZWD010000031">
    <property type="protein sequence ID" value="CAB4646071.1"/>
    <property type="molecule type" value="Genomic_DNA"/>
</dbReference>
<feature type="coiled-coil region" evidence="1">
    <location>
        <begin position="207"/>
        <end position="234"/>
    </location>
</feature>
<feature type="transmembrane region" description="Helical" evidence="2">
    <location>
        <begin position="326"/>
        <end position="347"/>
    </location>
</feature>
<evidence type="ECO:0000313" key="3">
    <source>
        <dbReference type="EMBL" id="CAB4646071.1"/>
    </source>
</evidence>
<feature type="transmembrane region" description="Helical" evidence="2">
    <location>
        <begin position="292"/>
        <end position="314"/>
    </location>
</feature>
<feature type="transmembrane region" description="Helical" evidence="2">
    <location>
        <begin position="20"/>
        <end position="41"/>
    </location>
</feature>
<feature type="transmembrane region" description="Helical" evidence="2">
    <location>
        <begin position="359"/>
        <end position="382"/>
    </location>
</feature>
<accession>A0A6J6K881</accession>
<keyword evidence="2" id="KW-0812">Transmembrane</keyword>
<proteinExistence type="predicted"/>
<evidence type="ECO:0000256" key="1">
    <source>
        <dbReference type="SAM" id="Coils"/>
    </source>
</evidence>
<dbReference type="AlphaFoldDB" id="A0A6J6K881"/>
<reference evidence="3" key="1">
    <citation type="submission" date="2020-05" db="EMBL/GenBank/DDBJ databases">
        <authorList>
            <person name="Chiriac C."/>
            <person name="Salcher M."/>
            <person name="Ghai R."/>
            <person name="Kavagutti S V."/>
        </authorList>
    </citation>
    <scope>NUCLEOTIDE SEQUENCE</scope>
</reference>
<gene>
    <name evidence="3" type="ORF">UFOPK2171_00396</name>
</gene>